<keyword evidence="2" id="KW-1185">Reference proteome</keyword>
<dbReference type="InterPro" id="IPR011012">
    <property type="entry name" value="Longin-like_dom_sf"/>
</dbReference>
<proteinExistence type="predicted"/>
<evidence type="ECO:0000313" key="2">
    <source>
        <dbReference type="Proteomes" id="UP000189513"/>
    </source>
</evidence>
<dbReference type="GO" id="GO:0006888">
    <property type="term" value="P:endoplasmic reticulum to Golgi vesicle-mediated transport"/>
    <property type="evidence" value="ECO:0007669"/>
    <property type="project" value="InterPro"/>
</dbReference>
<dbReference type="InterPro" id="IPR006722">
    <property type="entry name" value="Sedlin"/>
</dbReference>
<comment type="caution">
    <text evidence="1">The sequence shown here is derived from an EMBL/GenBank/DDBJ whole genome shotgun (WGS) entry which is preliminary data.</text>
</comment>
<reference evidence="2" key="1">
    <citation type="journal article" date="2017" name="Genome Announc.">
        <title>Genome sequences of Cyberlindnera fabianii 65, Pichia kudriavzevii 129, and Saccharomyces cerevisiae 131 isolated from fermented masau fruits in Zimbabwe.</title>
        <authorList>
            <person name="van Rijswijck I.M.H."/>
            <person name="Derks M.F.L."/>
            <person name="Abee T."/>
            <person name="de Ridder D."/>
            <person name="Smid E.J."/>
        </authorList>
    </citation>
    <scope>NUCLEOTIDE SEQUENCE [LARGE SCALE GENOMIC DNA]</scope>
    <source>
        <strain evidence="2">65</strain>
    </source>
</reference>
<dbReference type="STRING" id="36022.A0A1V2L087"/>
<dbReference type="OMA" id="CHFLANM"/>
<dbReference type="GO" id="GO:0005737">
    <property type="term" value="C:cytoplasm"/>
    <property type="evidence" value="ECO:0007669"/>
    <property type="project" value="GOC"/>
</dbReference>
<dbReference type="Gene3D" id="3.30.450.70">
    <property type="match status" value="1"/>
</dbReference>
<dbReference type="Pfam" id="PF04628">
    <property type="entry name" value="Sedlin_N"/>
    <property type="match status" value="1"/>
</dbReference>
<evidence type="ECO:0000313" key="1">
    <source>
        <dbReference type="EMBL" id="ONH65318.1"/>
    </source>
</evidence>
<gene>
    <name evidence="1" type="ORF">BON22_4920</name>
</gene>
<name>A0A1V2L087_CYBFA</name>
<accession>A0A1V2L087</accession>
<dbReference type="VEuPathDB" id="FungiDB:BON22_4920"/>
<sequence length="175" mass="20135">MSNRVFFVSLISRDNRPLHIQEIEPLRGQEVLLSDRVDAETGLKPEKPLPLEVDINEHLKYHFLSNMALDVFLSPLYTGEPGIPTLMFVQDGVCVYGYETNTALKILVGTSEEIDHSFEYIFKSMHKIYLGLVVNPFQSNDTNELTINEKSMEVKIKNVIKTWRAKYASTQEERK</sequence>
<dbReference type="PANTHER" id="PTHR12403">
    <property type="entry name" value="TRAFFICKING PROTEIN PARTICLE COMPLEX SUBUNIT 2"/>
    <property type="match status" value="1"/>
</dbReference>
<dbReference type="Proteomes" id="UP000189513">
    <property type="component" value="Unassembled WGS sequence"/>
</dbReference>
<dbReference type="SUPFAM" id="SSF64356">
    <property type="entry name" value="SNARE-like"/>
    <property type="match status" value="1"/>
</dbReference>
<protein>
    <submittedName>
        <fullName evidence="1">TRAPP-associated protein TCA17</fullName>
    </submittedName>
</protein>
<dbReference type="AlphaFoldDB" id="A0A1V2L087"/>
<dbReference type="EMBL" id="MPUK01000012">
    <property type="protein sequence ID" value="ONH65318.1"/>
    <property type="molecule type" value="Genomic_DNA"/>
</dbReference>
<organism evidence="1 2">
    <name type="scientific">Cyberlindnera fabianii</name>
    <name type="common">Yeast</name>
    <name type="synonym">Hansenula fabianii</name>
    <dbReference type="NCBI Taxonomy" id="36022"/>
    <lineage>
        <taxon>Eukaryota</taxon>
        <taxon>Fungi</taxon>
        <taxon>Dikarya</taxon>
        <taxon>Ascomycota</taxon>
        <taxon>Saccharomycotina</taxon>
        <taxon>Saccharomycetes</taxon>
        <taxon>Phaffomycetales</taxon>
        <taxon>Phaffomycetaceae</taxon>
        <taxon>Cyberlindnera</taxon>
    </lineage>
</organism>